<keyword evidence="1" id="KW-0175">Coiled coil</keyword>
<sequence length="120" mass="14402">MKSNQKLFTTQTRHLFSEEYRRMICEHYLNGNSSKEEIRAQFDIKGKSSLLYWLRKFGYVESNYKPNQELPFMAKSKKETSKSLEKENEDLKLQLEMYKRMISIAEKEFKISIVKKSDTK</sequence>
<dbReference type="OrthoDB" id="1164753at2"/>
<feature type="coiled-coil region" evidence="1">
    <location>
        <begin position="74"/>
        <end position="108"/>
    </location>
</feature>
<evidence type="ECO:0008006" key="4">
    <source>
        <dbReference type="Google" id="ProtNLM"/>
    </source>
</evidence>
<dbReference type="InterPro" id="IPR009057">
    <property type="entry name" value="Homeodomain-like_sf"/>
</dbReference>
<name>A0A328WM25_9FLAO</name>
<accession>A0A328WM25</accession>
<evidence type="ECO:0000313" key="2">
    <source>
        <dbReference type="EMBL" id="RAR46196.1"/>
    </source>
</evidence>
<dbReference type="AlphaFoldDB" id="A0A328WM25"/>
<evidence type="ECO:0000313" key="3">
    <source>
        <dbReference type="Proteomes" id="UP000249518"/>
    </source>
</evidence>
<keyword evidence="3" id="KW-1185">Reference proteome</keyword>
<protein>
    <recommendedName>
        <fullName evidence="4">Transposase</fullName>
    </recommendedName>
</protein>
<organism evidence="2 3">
    <name type="scientific">Flavobacterium lacus</name>
    <dbReference type="NCBI Taxonomy" id="1353778"/>
    <lineage>
        <taxon>Bacteria</taxon>
        <taxon>Pseudomonadati</taxon>
        <taxon>Bacteroidota</taxon>
        <taxon>Flavobacteriia</taxon>
        <taxon>Flavobacteriales</taxon>
        <taxon>Flavobacteriaceae</taxon>
        <taxon>Flavobacterium</taxon>
    </lineage>
</organism>
<comment type="caution">
    <text evidence="2">The sequence shown here is derived from an EMBL/GenBank/DDBJ whole genome shotgun (WGS) entry which is preliminary data.</text>
</comment>
<dbReference type="Proteomes" id="UP000249518">
    <property type="component" value="Unassembled WGS sequence"/>
</dbReference>
<dbReference type="SUPFAM" id="SSF46689">
    <property type="entry name" value="Homeodomain-like"/>
    <property type="match status" value="1"/>
</dbReference>
<gene>
    <name evidence="2" type="ORF">B0I10_1362</name>
</gene>
<reference evidence="2 3" key="1">
    <citation type="submission" date="2018-06" db="EMBL/GenBank/DDBJ databases">
        <title>Genomic Encyclopedia of Type Strains, Phase III (KMG-III): the genomes of soil and plant-associated and newly described type strains.</title>
        <authorList>
            <person name="Whitman W."/>
        </authorList>
    </citation>
    <scope>NUCLEOTIDE SEQUENCE [LARGE SCALE GENOMIC DNA]</scope>
    <source>
        <strain evidence="2 3">CGMCC 1.12504</strain>
    </source>
</reference>
<dbReference type="RefSeq" id="WP_112087429.1">
    <property type="nucleotide sequence ID" value="NZ_QLSV01000036.1"/>
</dbReference>
<evidence type="ECO:0000256" key="1">
    <source>
        <dbReference type="SAM" id="Coils"/>
    </source>
</evidence>
<dbReference type="EMBL" id="QLSV01000036">
    <property type="protein sequence ID" value="RAR46196.1"/>
    <property type="molecule type" value="Genomic_DNA"/>
</dbReference>
<proteinExistence type="predicted"/>